<feature type="modified residue" description="Phosphohistidine" evidence="17">
    <location>
        <position position="970"/>
    </location>
</feature>
<dbReference type="InterPro" id="IPR001610">
    <property type="entry name" value="PAC"/>
</dbReference>
<feature type="transmembrane region" description="Helical" evidence="19">
    <location>
        <begin position="22"/>
        <end position="42"/>
    </location>
</feature>
<dbReference type="SUPFAM" id="SSF47226">
    <property type="entry name" value="Histidine-containing phosphotransfer domain, HPT domain"/>
    <property type="match status" value="1"/>
</dbReference>
<dbReference type="InterPro" id="IPR005467">
    <property type="entry name" value="His_kinase_dom"/>
</dbReference>
<dbReference type="CDD" id="cd00130">
    <property type="entry name" value="PAS"/>
    <property type="match status" value="2"/>
</dbReference>
<dbReference type="RefSeq" id="WP_189768789.1">
    <property type="nucleotide sequence ID" value="NZ_BNCK01000003.1"/>
</dbReference>
<evidence type="ECO:0000256" key="13">
    <source>
        <dbReference type="ARBA" id="ARBA00023012"/>
    </source>
</evidence>
<dbReference type="InterPro" id="IPR013655">
    <property type="entry name" value="PAS_fold_3"/>
</dbReference>
<dbReference type="EMBL" id="BNCK01000003">
    <property type="protein sequence ID" value="GHF88086.1"/>
    <property type="molecule type" value="Genomic_DNA"/>
</dbReference>
<protein>
    <recommendedName>
        <fullName evidence="16">Sensor protein FixL</fullName>
        <ecNumber evidence="3">2.7.13.3</ecNumber>
    </recommendedName>
</protein>
<dbReference type="GO" id="GO:0009927">
    <property type="term" value="F:histidine phosphotransfer kinase activity"/>
    <property type="evidence" value="ECO:0007669"/>
    <property type="project" value="TreeGrafter"/>
</dbReference>
<accession>A0A919BGU9</accession>
<organism evidence="26 27">
    <name type="scientific">Thalassotalea marina</name>
    <dbReference type="NCBI Taxonomy" id="1673741"/>
    <lineage>
        <taxon>Bacteria</taxon>
        <taxon>Pseudomonadati</taxon>
        <taxon>Pseudomonadota</taxon>
        <taxon>Gammaproteobacteria</taxon>
        <taxon>Alteromonadales</taxon>
        <taxon>Colwelliaceae</taxon>
        <taxon>Thalassotalea</taxon>
    </lineage>
</organism>
<dbReference type="InterPro" id="IPR004358">
    <property type="entry name" value="Sig_transdc_His_kin-like_C"/>
</dbReference>
<evidence type="ECO:0000256" key="16">
    <source>
        <dbReference type="ARBA" id="ARBA00070616"/>
    </source>
</evidence>
<dbReference type="InterPro" id="IPR036890">
    <property type="entry name" value="HATPase_C_sf"/>
</dbReference>
<dbReference type="PANTHER" id="PTHR43047:SF72">
    <property type="entry name" value="OSMOSENSING HISTIDINE PROTEIN KINASE SLN1"/>
    <property type="match status" value="1"/>
</dbReference>
<dbReference type="PROSITE" id="PS50109">
    <property type="entry name" value="HIS_KIN"/>
    <property type="match status" value="1"/>
</dbReference>
<evidence type="ECO:0000256" key="4">
    <source>
        <dbReference type="ARBA" id="ARBA00022475"/>
    </source>
</evidence>
<dbReference type="SMART" id="SM00388">
    <property type="entry name" value="HisKA"/>
    <property type="match status" value="1"/>
</dbReference>
<dbReference type="SUPFAM" id="SSF52172">
    <property type="entry name" value="CheY-like"/>
    <property type="match status" value="1"/>
</dbReference>
<dbReference type="Gene3D" id="1.10.287.130">
    <property type="match status" value="1"/>
</dbReference>
<feature type="transmembrane region" description="Helical" evidence="19">
    <location>
        <begin position="156"/>
        <end position="183"/>
    </location>
</feature>
<evidence type="ECO:0000259" key="24">
    <source>
        <dbReference type="PROSITE" id="PS50894"/>
    </source>
</evidence>
<evidence type="ECO:0000256" key="12">
    <source>
        <dbReference type="ARBA" id="ARBA00022989"/>
    </source>
</evidence>
<evidence type="ECO:0000256" key="15">
    <source>
        <dbReference type="ARBA" id="ARBA00059827"/>
    </source>
</evidence>
<gene>
    <name evidence="26" type="ORF">GCM10017161_14690</name>
</gene>
<dbReference type="InterPro" id="IPR003594">
    <property type="entry name" value="HATPase_dom"/>
</dbReference>
<evidence type="ECO:0000256" key="10">
    <source>
        <dbReference type="ARBA" id="ARBA00022777"/>
    </source>
</evidence>
<feature type="transmembrane region" description="Helical" evidence="19">
    <location>
        <begin position="95"/>
        <end position="114"/>
    </location>
</feature>
<evidence type="ECO:0000256" key="3">
    <source>
        <dbReference type="ARBA" id="ARBA00012438"/>
    </source>
</evidence>
<feature type="domain" description="MHYT" evidence="25">
    <location>
        <begin position="22"/>
        <end position="219"/>
    </location>
</feature>
<dbReference type="Pfam" id="PF00072">
    <property type="entry name" value="Response_reg"/>
    <property type="match status" value="1"/>
</dbReference>
<dbReference type="SMART" id="SM00387">
    <property type="entry name" value="HATPase_c"/>
    <property type="match status" value="1"/>
</dbReference>
<evidence type="ECO:0000256" key="1">
    <source>
        <dbReference type="ARBA" id="ARBA00000085"/>
    </source>
</evidence>
<dbReference type="Gene3D" id="3.30.450.20">
    <property type="entry name" value="PAS domain"/>
    <property type="match status" value="2"/>
</dbReference>
<evidence type="ECO:0000256" key="11">
    <source>
        <dbReference type="ARBA" id="ARBA00022840"/>
    </source>
</evidence>
<dbReference type="InterPro" id="IPR003661">
    <property type="entry name" value="HisK_dim/P_dom"/>
</dbReference>
<dbReference type="Pfam" id="PF02518">
    <property type="entry name" value="HATPase_c"/>
    <property type="match status" value="1"/>
</dbReference>
<dbReference type="SMART" id="SM00086">
    <property type="entry name" value="PAC"/>
    <property type="match status" value="2"/>
</dbReference>
<dbReference type="InterPro" id="IPR000700">
    <property type="entry name" value="PAS-assoc_C"/>
</dbReference>
<evidence type="ECO:0000259" key="22">
    <source>
        <dbReference type="PROSITE" id="PS50112"/>
    </source>
</evidence>
<evidence type="ECO:0000256" key="18">
    <source>
        <dbReference type="PROSITE-ProRule" id="PRU00169"/>
    </source>
</evidence>
<dbReference type="PROSITE" id="PS50110">
    <property type="entry name" value="RESPONSE_REGULATORY"/>
    <property type="match status" value="1"/>
</dbReference>
<dbReference type="Pfam" id="PF03707">
    <property type="entry name" value="MHYT"/>
    <property type="match status" value="4"/>
</dbReference>
<evidence type="ECO:0000259" key="23">
    <source>
        <dbReference type="PROSITE" id="PS50113"/>
    </source>
</evidence>
<dbReference type="FunFam" id="3.30.565.10:FF:000010">
    <property type="entry name" value="Sensor histidine kinase RcsC"/>
    <property type="match status" value="1"/>
</dbReference>
<feature type="domain" description="HPt" evidence="24">
    <location>
        <begin position="931"/>
        <end position="1023"/>
    </location>
</feature>
<evidence type="ECO:0000259" key="20">
    <source>
        <dbReference type="PROSITE" id="PS50109"/>
    </source>
</evidence>
<feature type="domain" description="PAC" evidence="23">
    <location>
        <begin position="474"/>
        <end position="526"/>
    </location>
</feature>
<feature type="modified residue" description="4-aspartylphosphate" evidence="18">
    <location>
        <position position="830"/>
    </location>
</feature>
<reference evidence="26" key="2">
    <citation type="submission" date="2020-09" db="EMBL/GenBank/DDBJ databases">
        <authorList>
            <person name="Sun Q."/>
            <person name="Kim S."/>
        </authorList>
    </citation>
    <scope>NUCLEOTIDE SEQUENCE</scope>
    <source>
        <strain evidence="26">KCTC 42731</strain>
    </source>
</reference>
<dbReference type="FunFam" id="3.30.450.20:FF:000060">
    <property type="entry name" value="Sensor protein FixL"/>
    <property type="match status" value="1"/>
</dbReference>
<evidence type="ECO:0000256" key="19">
    <source>
        <dbReference type="PROSITE-ProRule" id="PRU00244"/>
    </source>
</evidence>
<keyword evidence="6 18" id="KW-0597">Phosphoprotein</keyword>
<reference evidence="26" key="1">
    <citation type="journal article" date="2014" name="Int. J. Syst. Evol. Microbiol.">
        <title>Complete genome sequence of Corynebacterium casei LMG S-19264T (=DSM 44701T), isolated from a smear-ripened cheese.</title>
        <authorList>
            <consortium name="US DOE Joint Genome Institute (JGI-PGF)"/>
            <person name="Walter F."/>
            <person name="Albersmeier A."/>
            <person name="Kalinowski J."/>
            <person name="Ruckert C."/>
        </authorList>
    </citation>
    <scope>NUCLEOTIDE SEQUENCE</scope>
    <source>
        <strain evidence="26">KCTC 42731</strain>
    </source>
</reference>
<dbReference type="SUPFAM" id="SSF55785">
    <property type="entry name" value="PYP-like sensor domain (PAS domain)"/>
    <property type="match status" value="2"/>
</dbReference>
<feature type="transmembrane region" description="Helical" evidence="19">
    <location>
        <begin position="62"/>
        <end position="83"/>
    </location>
</feature>
<dbReference type="Proteomes" id="UP000623842">
    <property type="component" value="Unassembled WGS sequence"/>
</dbReference>
<comment type="function">
    <text evidence="15">Putative oxygen sensor; modulates the activity of FixJ, a transcriptional activator of nitrogen fixation fixK gene. FixL probably acts as a kinase that phosphorylates FixJ.</text>
</comment>
<comment type="catalytic activity">
    <reaction evidence="1">
        <text>ATP + protein L-histidine = ADP + protein N-phospho-L-histidine.</text>
        <dbReference type="EC" id="2.7.13.3"/>
    </reaction>
</comment>
<evidence type="ECO:0000313" key="26">
    <source>
        <dbReference type="EMBL" id="GHF88086.1"/>
    </source>
</evidence>
<dbReference type="EC" id="2.7.13.3" evidence="3"/>
<evidence type="ECO:0000256" key="6">
    <source>
        <dbReference type="ARBA" id="ARBA00022553"/>
    </source>
</evidence>
<dbReference type="Gene3D" id="3.30.565.10">
    <property type="entry name" value="Histidine kinase-like ATPase, C-terminal domain"/>
    <property type="match status" value="1"/>
</dbReference>
<feature type="transmembrane region" description="Helical" evidence="19">
    <location>
        <begin position="121"/>
        <end position="141"/>
    </location>
</feature>
<sequence length="1103" mass="122875">MLDWIIAQFTIPSDSILIYGNYNPWLVALSIFIAIFASFMGLQVASQATDKVSRLRRHSMHAIGSIALGGGIWSMHFIGMLAFNLCTVVEYNATITLVSMLPGIFASWVALNYINSHHKGFLSLLIGGVLVGAGIGTMHYTGMAAMEMAPLLRYELWVFALSIVVAVTLAMLSLWIHFGLAVFRKKGMKWWYPQLLASVVMGCAITGMHYTGMAAARFVRPPGLELSNQDSQISIYLALGISITTVVIICLVLGLNMIYRYKDISRKSIENERRLRAMMDTAVDGIVSIDSKGKVLNINQATEKLLGWSSAELLGKNVNVLVPNPYHDGHDDYIKRYLDTGEANIIGKGREVEAVHKDGNRVAIRLAIGHVKLSDSDFFVAFITDIRPRIKMEQALRDNEEKFRSLITNIPGIAYRCKESIDWPMIYISDAVESITGYPAKDFLLPNPKRSFADLIHPDDQQRVIDGVTLDGPFKIEYRLIRHDGEIRWMMEQGIHIKAHGQKDAWLDGFIMDITERREMELALREAKETAEQAALARASFMANMSHEIRTPMNAIIGFSDILLESPLQEEQQKQLKTINNSAKSLLHLLNDVLDSAKLDKGKLELEIRDFSLIQEVDEVVSTLWLQARNKGLLLTVDVSPKLKQNYSGSPERIRQVLTNLLNNAIKFTQEGFVKVSVTPTQNNQVEFVIRDSGIGMSEPQLATVFDPFTQADASMSRRFGGTGLGTTISKQLVELMGGTITVESELNKGTTFTVSLPLQSGQRPVVEQTQQRISLPPMKILVVDDIQQNIDLLTVLLEREGHTVVTARDGQQALIRMASEEDLDLAIMDVQMPIMDGLTAAKERRKVEQEMALPHLPIIAFTASVLDDDRVAAQSAGMDGFANKPVDLIALFNEVARVLELESYAADVSSNDQSLGKLIDEKKGIALWGSHQAYYQELAQFITQQADDFDCMPALAQQHNWTDLKAVAHKLKGTCGNLSLISLMRHFEKLEAVLNSHPEQSGTIIEHIQAMYKEVEKEVNAQHNDQQSADSRIENVDVIIDALTQLKLAAEQNEIDETALMLIEQQVASAYRVELDAICQAINDFEFPQGVALIDTLLNEIN</sequence>
<evidence type="ECO:0000313" key="27">
    <source>
        <dbReference type="Proteomes" id="UP000623842"/>
    </source>
</evidence>
<evidence type="ECO:0000256" key="17">
    <source>
        <dbReference type="PROSITE-ProRule" id="PRU00110"/>
    </source>
</evidence>
<dbReference type="SMART" id="SM00448">
    <property type="entry name" value="REC"/>
    <property type="match status" value="1"/>
</dbReference>
<dbReference type="Pfam" id="PF08447">
    <property type="entry name" value="PAS_3"/>
    <property type="match status" value="1"/>
</dbReference>
<dbReference type="Pfam" id="PF00512">
    <property type="entry name" value="HisKA"/>
    <property type="match status" value="1"/>
</dbReference>
<dbReference type="Pfam" id="PF01627">
    <property type="entry name" value="Hpt"/>
    <property type="match status" value="1"/>
</dbReference>
<name>A0A919BGU9_9GAMM</name>
<evidence type="ECO:0000256" key="14">
    <source>
        <dbReference type="ARBA" id="ARBA00023136"/>
    </source>
</evidence>
<dbReference type="GO" id="GO:0005524">
    <property type="term" value="F:ATP binding"/>
    <property type="evidence" value="ECO:0007669"/>
    <property type="project" value="UniProtKB-KW"/>
</dbReference>
<keyword evidence="11" id="KW-0067">ATP-binding</keyword>
<dbReference type="InterPro" id="IPR008207">
    <property type="entry name" value="Sig_transdc_His_kin_Hpt_dom"/>
</dbReference>
<dbReference type="CDD" id="cd00082">
    <property type="entry name" value="HisKA"/>
    <property type="match status" value="1"/>
</dbReference>
<dbReference type="Pfam" id="PF00989">
    <property type="entry name" value="PAS"/>
    <property type="match status" value="1"/>
</dbReference>
<dbReference type="Gene3D" id="1.20.120.160">
    <property type="entry name" value="HPT domain"/>
    <property type="match status" value="1"/>
</dbReference>
<keyword evidence="14 19" id="KW-0472">Membrane</keyword>
<dbReference type="CDD" id="cd16922">
    <property type="entry name" value="HATPase_EvgS-ArcB-TorS-like"/>
    <property type="match status" value="1"/>
</dbReference>
<comment type="subcellular location">
    <subcellularLocation>
        <location evidence="2">Cell inner membrane</location>
        <topology evidence="2">Multi-pass membrane protein</topology>
    </subcellularLocation>
</comment>
<feature type="domain" description="PAS" evidence="22">
    <location>
        <begin position="271"/>
        <end position="341"/>
    </location>
</feature>
<dbReference type="GO" id="GO:0005886">
    <property type="term" value="C:plasma membrane"/>
    <property type="evidence" value="ECO:0007669"/>
    <property type="project" value="UniProtKB-SubCell"/>
</dbReference>
<keyword evidence="7" id="KW-0808">Transferase</keyword>
<evidence type="ECO:0000256" key="5">
    <source>
        <dbReference type="ARBA" id="ARBA00022519"/>
    </source>
</evidence>
<keyword evidence="9" id="KW-0547">Nucleotide-binding</keyword>
<dbReference type="SUPFAM" id="SSF55874">
    <property type="entry name" value="ATPase domain of HSP90 chaperone/DNA topoisomerase II/histidine kinase"/>
    <property type="match status" value="1"/>
</dbReference>
<feature type="domain" description="Response regulatory" evidence="21">
    <location>
        <begin position="780"/>
        <end position="900"/>
    </location>
</feature>
<dbReference type="NCBIfam" id="TIGR00229">
    <property type="entry name" value="sensory_box"/>
    <property type="match status" value="2"/>
</dbReference>
<dbReference type="InterPro" id="IPR036641">
    <property type="entry name" value="HPT_dom_sf"/>
</dbReference>
<dbReference type="CDD" id="cd17546">
    <property type="entry name" value="REC_hyHK_CKI1_RcsC-like"/>
    <property type="match status" value="1"/>
</dbReference>
<evidence type="ECO:0000256" key="7">
    <source>
        <dbReference type="ARBA" id="ARBA00022679"/>
    </source>
</evidence>
<feature type="domain" description="PAS" evidence="22">
    <location>
        <begin position="399"/>
        <end position="464"/>
    </location>
</feature>
<dbReference type="FunFam" id="1.10.287.130:FF:000004">
    <property type="entry name" value="Ethylene receptor 1"/>
    <property type="match status" value="1"/>
</dbReference>
<dbReference type="PROSITE" id="PS50113">
    <property type="entry name" value="PAC"/>
    <property type="match status" value="1"/>
</dbReference>
<keyword evidence="5" id="KW-0997">Cell inner membrane</keyword>
<dbReference type="PROSITE" id="PS50894">
    <property type="entry name" value="HPT"/>
    <property type="match status" value="1"/>
</dbReference>
<dbReference type="GO" id="GO:0006355">
    <property type="term" value="P:regulation of DNA-templated transcription"/>
    <property type="evidence" value="ECO:0007669"/>
    <property type="project" value="InterPro"/>
</dbReference>
<dbReference type="InterPro" id="IPR036097">
    <property type="entry name" value="HisK_dim/P_sf"/>
</dbReference>
<keyword evidence="12 19" id="KW-1133">Transmembrane helix</keyword>
<evidence type="ECO:0000256" key="2">
    <source>
        <dbReference type="ARBA" id="ARBA00004429"/>
    </source>
</evidence>
<evidence type="ECO:0000259" key="21">
    <source>
        <dbReference type="PROSITE" id="PS50110"/>
    </source>
</evidence>
<dbReference type="PROSITE" id="PS50924">
    <property type="entry name" value="MHYT"/>
    <property type="match status" value="1"/>
</dbReference>
<dbReference type="AlphaFoldDB" id="A0A919BGU9"/>
<dbReference type="Gene3D" id="3.40.50.2300">
    <property type="match status" value="1"/>
</dbReference>
<feature type="transmembrane region" description="Helical" evidence="19">
    <location>
        <begin position="195"/>
        <end position="213"/>
    </location>
</feature>
<feature type="transmembrane region" description="Helical" evidence="19">
    <location>
        <begin position="233"/>
        <end position="259"/>
    </location>
</feature>
<dbReference type="InterPro" id="IPR013767">
    <property type="entry name" value="PAS_fold"/>
</dbReference>
<comment type="caution">
    <text evidence="26">The sequence shown here is derived from an EMBL/GenBank/DDBJ whole genome shotgun (WGS) entry which is preliminary data.</text>
</comment>
<dbReference type="InterPro" id="IPR005330">
    <property type="entry name" value="MHYT_dom"/>
</dbReference>
<dbReference type="SMART" id="SM00091">
    <property type="entry name" value="PAS"/>
    <property type="match status" value="2"/>
</dbReference>
<dbReference type="InterPro" id="IPR001789">
    <property type="entry name" value="Sig_transdc_resp-reg_receiver"/>
</dbReference>
<keyword evidence="4" id="KW-1003">Cell membrane</keyword>
<evidence type="ECO:0000256" key="9">
    <source>
        <dbReference type="ARBA" id="ARBA00022741"/>
    </source>
</evidence>
<evidence type="ECO:0000256" key="8">
    <source>
        <dbReference type="ARBA" id="ARBA00022692"/>
    </source>
</evidence>
<dbReference type="PRINTS" id="PR00344">
    <property type="entry name" value="BCTRLSENSOR"/>
</dbReference>
<keyword evidence="27" id="KW-1185">Reference proteome</keyword>
<dbReference type="InterPro" id="IPR000014">
    <property type="entry name" value="PAS"/>
</dbReference>
<feature type="domain" description="Histidine kinase" evidence="20">
    <location>
        <begin position="544"/>
        <end position="761"/>
    </location>
</feature>
<proteinExistence type="predicted"/>
<dbReference type="InterPro" id="IPR035965">
    <property type="entry name" value="PAS-like_dom_sf"/>
</dbReference>
<keyword evidence="13" id="KW-0902">Two-component regulatory system</keyword>
<dbReference type="PROSITE" id="PS50112">
    <property type="entry name" value="PAS"/>
    <property type="match status" value="2"/>
</dbReference>
<dbReference type="GO" id="GO:0000155">
    <property type="term" value="F:phosphorelay sensor kinase activity"/>
    <property type="evidence" value="ECO:0007669"/>
    <property type="project" value="InterPro"/>
</dbReference>
<dbReference type="PANTHER" id="PTHR43047">
    <property type="entry name" value="TWO-COMPONENT HISTIDINE PROTEIN KINASE"/>
    <property type="match status" value="1"/>
</dbReference>
<dbReference type="InterPro" id="IPR011006">
    <property type="entry name" value="CheY-like_superfamily"/>
</dbReference>
<keyword evidence="10" id="KW-0418">Kinase</keyword>
<evidence type="ECO:0000259" key="25">
    <source>
        <dbReference type="PROSITE" id="PS50924"/>
    </source>
</evidence>
<dbReference type="SUPFAM" id="SSF47384">
    <property type="entry name" value="Homodimeric domain of signal transducing histidine kinase"/>
    <property type="match status" value="1"/>
</dbReference>
<keyword evidence="8 19" id="KW-0812">Transmembrane</keyword>